<dbReference type="EMBL" id="FOCM01000002">
    <property type="protein sequence ID" value="SEM98505.1"/>
    <property type="molecule type" value="Genomic_DNA"/>
</dbReference>
<feature type="transmembrane region" description="Helical" evidence="8">
    <location>
        <begin position="7"/>
        <end position="28"/>
    </location>
</feature>
<dbReference type="GO" id="GO:0022857">
    <property type="term" value="F:transmembrane transporter activity"/>
    <property type="evidence" value="ECO:0007669"/>
    <property type="project" value="InterPro"/>
</dbReference>
<dbReference type="AlphaFoldDB" id="A0A1H8CTX3"/>
<dbReference type="SUPFAM" id="SSF103473">
    <property type="entry name" value="MFS general substrate transporter"/>
    <property type="match status" value="1"/>
</dbReference>
<comment type="similarity">
    <text evidence="3">Belongs to the major facilitator superfamily. TCR/Tet family.</text>
</comment>
<feature type="domain" description="Major facilitator superfamily (MFS) profile" evidence="9">
    <location>
        <begin position="6"/>
        <end position="400"/>
    </location>
</feature>
<feature type="transmembrane region" description="Helical" evidence="8">
    <location>
        <begin position="218"/>
        <end position="239"/>
    </location>
</feature>
<dbReference type="GO" id="GO:0016020">
    <property type="term" value="C:membrane"/>
    <property type="evidence" value="ECO:0007669"/>
    <property type="project" value="UniProtKB-SubCell"/>
</dbReference>
<feature type="transmembrane region" description="Helical" evidence="8">
    <location>
        <begin position="77"/>
        <end position="100"/>
    </location>
</feature>
<feature type="transmembrane region" description="Helical" evidence="8">
    <location>
        <begin position="163"/>
        <end position="183"/>
    </location>
</feature>
<evidence type="ECO:0000256" key="6">
    <source>
        <dbReference type="ARBA" id="ARBA00022989"/>
    </source>
</evidence>
<comment type="subcellular location">
    <subcellularLocation>
        <location evidence="2">Membrane</location>
        <topology evidence="2">Multi-pass membrane protein</topology>
    </subcellularLocation>
</comment>
<dbReference type="InterPro" id="IPR020846">
    <property type="entry name" value="MFS_dom"/>
</dbReference>
<feature type="transmembrane region" description="Helical" evidence="8">
    <location>
        <begin position="307"/>
        <end position="327"/>
    </location>
</feature>
<dbReference type="RefSeq" id="WP_091844461.1">
    <property type="nucleotide sequence ID" value="NZ_FOCM01000002.1"/>
</dbReference>
<dbReference type="InterPro" id="IPR036259">
    <property type="entry name" value="MFS_trans_sf"/>
</dbReference>
<dbReference type="InterPro" id="IPR005829">
    <property type="entry name" value="Sugar_transporter_CS"/>
</dbReference>
<keyword evidence="6 8" id="KW-1133">Transmembrane helix</keyword>
<comment type="function">
    <text evidence="1">Resistance to tetracycline by an active tetracycline efflux. This is an energy-dependent process that decreases the accumulation of the antibiotic in whole cells. This protein functions as a metal-tetracycline/H(+) antiporter.</text>
</comment>
<organism evidence="10 11">
    <name type="scientific">Palleronia pelagia</name>
    <dbReference type="NCBI Taxonomy" id="387096"/>
    <lineage>
        <taxon>Bacteria</taxon>
        <taxon>Pseudomonadati</taxon>
        <taxon>Pseudomonadota</taxon>
        <taxon>Alphaproteobacteria</taxon>
        <taxon>Rhodobacterales</taxon>
        <taxon>Roseobacteraceae</taxon>
        <taxon>Palleronia</taxon>
    </lineage>
</organism>
<sequence>MDSRLPLTFIMITLVIDAMGIGLVLPVMPDLIEDVSGGNLAQAAIWGGILSTSFAVMQFLFGPLLGTLSDRFGRRPVLLMSLLVMSLDYLVIALAGSIWILLAGRIVGGIAASTQSTATAFVADISTPEQKAARFGMVGASFGVGFVLGPLIGGLLAEYGTRAPFYMASALAALNLVFGYFILPETVTDRIRRPFAWARANPLGALLDLGRTPGVSRLVLMFFLYQVAFFVYPAIWAYFAKARFGWDPQMVGVSLAMFGISLAIVQGFLIRFVLRWLGDRGTVIYGLAFNTCAFIALAFVANGTIALILTPLTALGAVVTPALQGLMSRAIPDNSQGGLQGLLTSAGALAMIVSPLLMTQVFWVATADSTPFYLPGAPFLLSMTLMFACAWVFLGRRNSRKA</sequence>
<dbReference type="Proteomes" id="UP000199372">
    <property type="component" value="Unassembled WGS sequence"/>
</dbReference>
<evidence type="ECO:0000256" key="4">
    <source>
        <dbReference type="ARBA" id="ARBA00022448"/>
    </source>
</evidence>
<feature type="transmembrane region" description="Helical" evidence="8">
    <location>
        <begin position="372"/>
        <end position="394"/>
    </location>
</feature>
<feature type="transmembrane region" description="Helical" evidence="8">
    <location>
        <begin position="40"/>
        <end position="65"/>
    </location>
</feature>
<evidence type="ECO:0000259" key="9">
    <source>
        <dbReference type="PROSITE" id="PS50850"/>
    </source>
</evidence>
<gene>
    <name evidence="10" type="ORF">SAMN04488011_10274</name>
</gene>
<feature type="transmembrane region" description="Helical" evidence="8">
    <location>
        <begin position="251"/>
        <end position="270"/>
    </location>
</feature>
<evidence type="ECO:0000256" key="5">
    <source>
        <dbReference type="ARBA" id="ARBA00022692"/>
    </source>
</evidence>
<evidence type="ECO:0000313" key="11">
    <source>
        <dbReference type="Proteomes" id="UP000199372"/>
    </source>
</evidence>
<keyword evidence="4" id="KW-0813">Transport</keyword>
<dbReference type="Gene3D" id="1.20.1250.20">
    <property type="entry name" value="MFS general substrate transporter like domains"/>
    <property type="match status" value="1"/>
</dbReference>
<feature type="transmembrane region" description="Helical" evidence="8">
    <location>
        <begin position="135"/>
        <end position="157"/>
    </location>
</feature>
<dbReference type="PROSITE" id="PS50850">
    <property type="entry name" value="MFS"/>
    <property type="match status" value="1"/>
</dbReference>
<keyword evidence="7 8" id="KW-0472">Membrane</keyword>
<reference evidence="11" key="1">
    <citation type="submission" date="2016-10" db="EMBL/GenBank/DDBJ databases">
        <authorList>
            <person name="Varghese N."/>
            <person name="Submissions S."/>
        </authorList>
    </citation>
    <scope>NUCLEOTIDE SEQUENCE [LARGE SCALE GENOMIC DNA]</scope>
    <source>
        <strain evidence="11">DSM 26893</strain>
    </source>
</reference>
<dbReference type="Pfam" id="PF07690">
    <property type="entry name" value="MFS_1"/>
    <property type="match status" value="1"/>
</dbReference>
<dbReference type="CDD" id="cd17388">
    <property type="entry name" value="MFS_TetA"/>
    <property type="match status" value="1"/>
</dbReference>
<dbReference type="InterPro" id="IPR001958">
    <property type="entry name" value="Tet-R_TetA/multi-R_MdtG-like"/>
</dbReference>
<name>A0A1H8CTX3_9RHOB</name>
<protein>
    <submittedName>
        <fullName evidence="10">MFS transporter, DHA1 family, tetracycline resistance protein</fullName>
    </submittedName>
</protein>
<keyword evidence="5 8" id="KW-0812">Transmembrane</keyword>
<dbReference type="InterPro" id="IPR011701">
    <property type="entry name" value="MFS"/>
</dbReference>
<feature type="transmembrane region" description="Helical" evidence="8">
    <location>
        <begin position="282"/>
        <end position="301"/>
    </location>
</feature>
<evidence type="ECO:0000313" key="10">
    <source>
        <dbReference type="EMBL" id="SEM98505.1"/>
    </source>
</evidence>
<feature type="transmembrane region" description="Helical" evidence="8">
    <location>
        <begin position="339"/>
        <end position="366"/>
    </location>
</feature>
<evidence type="ECO:0000256" key="7">
    <source>
        <dbReference type="ARBA" id="ARBA00023136"/>
    </source>
</evidence>
<dbReference type="PANTHER" id="PTHR23504:SF15">
    <property type="entry name" value="MAJOR FACILITATOR SUPERFAMILY (MFS) PROFILE DOMAIN-CONTAINING PROTEIN"/>
    <property type="match status" value="1"/>
</dbReference>
<dbReference type="PROSITE" id="PS00216">
    <property type="entry name" value="SUGAR_TRANSPORT_1"/>
    <property type="match status" value="1"/>
</dbReference>
<dbReference type="PRINTS" id="PR01035">
    <property type="entry name" value="TCRTETA"/>
</dbReference>
<evidence type="ECO:0000256" key="2">
    <source>
        <dbReference type="ARBA" id="ARBA00004141"/>
    </source>
</evidence>
<feature type="transmembrane region" description="Helical" evidence="8">
    <location>
        <begin position="106"/>
        <end position="123"/>
    </location>
</feature>
<keyword evidence="11" id="KW-1185">Reference proteome</keyword>
<accession>A0A1H8CTX3</accession>
<proteinExistence type="inferred from homology"/>
<evidence type="ECO:0000256" key="3">
    <source>
        <dbReference type="ARBA" id="ARBA00007520"/>
    </source>
</evidence>
<evidence type="ECO:0000256" key="8">
    <source>
        <dbReference type="SAM" id="Phobius"/>
    </source>
</evidence>
<dbReference type="OrthoDB" id="9764259at2"/>
<evidence type="ECO:0000256" key="1">
    <source>
        <dbReference type="ARBA" id="ARBA00003279"/>
    </source>
</evidence>
<dbReference type="PANTHER" id="PTHR23504">
    <property type="entry name" value="MAJOR FACILITATOR SUPERFAMILY DOMAIN-CONTAINING PROTEIN 10"/>
    <property type="match status" value="1"/>
</dbReference>